<proteinExistence type="predicted"/>
<reference evidence="3" key="1">
    <citation type="submission" date="2019-06" db="EMBL/GenBank/DDBJ databases">
        <authorList>
            <person name="Broberg M."/>
        </authorList>
    </citation>
    <scope>NUCLEOTIDE SEQUENCE [LARGE SCALE GENOMIC DNA]</scope>
</reference>
<feature type="compositionally biased region" description="Basic and acidic residues" evidence="1">
    <location>
        <begin position="24"/>
        <end position="40"/>
    </location>
</feature>
<name>A0A9N9ZLB3_9HYPO</name>
<dbReference type="AlphaFoldDB" id="A0A9N9ZLB3"/>
<accession>A0A9N9ZLB3</accession>
<reference evidence="2 3" key="2">
    <citation type="submission" date="2021-10" db="EMBL/GenBank/DDBJ databases">
        <authorList>
            <person name="Piombo E."/>
        </authorList>
    </citation>
    <scope>NUCLEOTIDE SEQUENCE [LARGE SCALE GENOMIC DNA]</scope>
</reference>
<dbReference type="EMBL" id="CABFOC020000074">
    <property type="protein sequence ID" value="CAH0057582.1"/>
    <property type="molecule type" value="Genomic_DNA"/>
</dbReference>
<sequence length="89" mass="9492">MRGYDLLMAKRLKPAKSLLGGYDSENRKPLGHFKRERDVHGSSPGSAPRLGGSQGLQLPGPEHTGVMLLAAGRVRASGYARGPLNQLAN</sequence>
<keyword evidence="3" id="KW-1185">Reference proteome</keyword>
<feature type="region of interest" description="Disordered" evidence="1">
    <location>
        <begin position="17"/>
        <end position="64"/>
    </location>
</feature>
<protein>
    <submittedName>
        <fullName evidence="2">Uncharacterized protein</fullName>
    </submittedName>
</protein>
<evidence type="ECO:0000313" key="3">
    <source>
        <dbReference type="Proteomes" id="UP000775872"/>
    </source>
</evidence>
<organism evidence="2 3">
    <name type="scientific">Clonostachys solani</name>
    <dbReference type="NCBI Taxonomy" id="160281"/>
    <lineage>
        <taxon>Eukaryota</taxon>
        <taxon>Fungi</taxon>
        <taxon>Dikarya</taxon>
        <taxon>Ascomycota</taxon>
        <taxon>Pezizomycotina</taxon>
        <taxon>Sordariomycetes</taxon>
        <taxon>Hypocreomycetidae</taxon>
        <taxon>Hypocreales</taxon>
        <taxon>Bionectriaceae</taxon>
        <taxon>Clonostachys</taxon>
    </lineage>
</organism>
<dbReference type="Proteomes" id="UP000775872">
    <property type="component" value="Unassembled WGS sequence"/>
</dbReference>
<gene>
    <name evidence="2" type="ORF">CSOL1703_00007366</name>
</gene>
<evidence type="ECO:0000256" key="1">
    <source>
        <dbReference type="SAM" id="MobiDB-lite"/>
    </source>
</evidence>
<evidence type="ECO:0000313" key="2">
    <source>
        <dbReference type="EMBL" id="CAH0057582.1"/>
    </source>
</evidence>
<comment type="caution">
    <text evidence="2">The sequence shown here is derived from an EMBL/GenBank/DDBJ whole genome shotgun (WGS) entry which is preliminary data.</text>
</comment>